<accession>A0A0J7IFL1</accession>
<gene>
    <name evidence="1" type="ORF">ACM46_11320</name>
</gene>
<sequence length="382" mass="44574">MKHFYLFMILLSGFFTAQKLKVVDSENGKPISHARVILRDQIVYTNEDGFAPVSNEASDFEVSASGYQKKKVAVFNSQIRLAPAYKNVGEVKIASVDIRKLFGDVSKNYHKRYYNEPSLYDVVYKEKRLDNDKLYFLVIAETKLWSKSNHYNYKEGIRKNYDEILQMQLNNVKYLKNIKADTIFTTGSKEFSHEYMGNYFFNFELNRTLGHIRNIGSKYSGKMVFEEGDEQLITFKINSSVGIELKGELKYNTTDKVITYFEVHYIQTGYPPVRRKTAEGVEYDYQLGDASLIFDFYKKDGSYLPAMTRFEGDKYSAFYLGKKHERKFSREIIYNTFEKSDKEGLTQKVDFSKNIWENVPVKEQKEDAVLLSAEEQAFVNEK</sequence>
<evidence type="ECO:0000313" key="2">
    <source>
        <dbReference type="Proteomes" id="UP000036261"/>
    </source>
</evidence>
<dbReference type="OrthoDB" id="1220906at2"/>
<dbReference type="RefSeq" id="WP_048506745.1">
    <property type="nucleotide sequence ID" value="NZ_LFND01000003.1"/>
</dbReference>
<protein>
    <recommendedName>
        <fullName evidence="3">Carboxypeptidase-like regulatory domain-containing protein</fullName>
    </recommendedName>
</protein>
<name>A0A0J7IFL1_9FLAO</name>
<dbReference type="PATRIC" id="fig|558151.6.peg.2391"/>
<reference evidence="1 2" key="1">
    <citation type="journal article" date="2013" name="Int. J. Syst. Evol. Microbiol.">
        <title>Chryseobacterium angstadtii sp. nov., isolated from a newt tank.</title>
        <authorList>
            <person name="Kirk K.E."/>
            <person name="Hoffman J.A."/>
            <person name="Smith K.A."/>
            <person name="Strahan B.L."/>
            <person name="Failor K.C."/>
            <person name="Krebs J.E."/>
            <person name="Gale A.N."/>
            <person name="Do T.D."/>
            <person name="Sontag T.C."/>
            <person name="Batties A.M."/>
            <person name="Mistiszyn K."/>
            <person name="Newman J.D."/>
        </authorList>
    </citation>
    <scope>NUCLEOTIDE SEQUENCE [LARGE SCALE GENOMIC DNA]</scope>
    <source>
        <strain evidence="1 2">KM</strain>
    </source>
</reference>
<dbReference type="AlphaFoldDB" id="A0A0J7IFL1"/>
<dbReference type="Proteomes" id="UP000036261">
    <property type="component" value="Unassembled WGS sequence"/>
</dbReference>
<dbReference type="EMBL" id="LFND01000003">
    <property type="protein sequence ID" value="KMQ64809.1"/>
    <property type="molecule type" value="Genomic_DNA"/>
</dbReference>
<dbReference type="STRING" id="558151.ACM46_11320"/>
<evidence type="ECO:0008006" key="3">
    <source>
        <dbReference type="Google" id="ProtNLM"/>
    </source>
</evidence>
<comment type="caution">
    <text evidence="1">The sequence shown here is derived from an EMBL/GenBank/DDBJ whole genome shotgun (WGS) entry which is preliminary data.</text>
</comment>
<evidence type="ECO:0000313" key="1">
    <source>
        <dbReference type="EMBL" id="KMQ64809.1"/>
    </source>
</evidence>
<proteinExistence type="predicted"/>
<organism evidence="1 2">
    <name type="scientific">Chryseobacterium angstadtii</name>
    <dbReference type="NCBI Taxonomy" id="558151"/>
    <lineage>
        <taxon>Bacteria</taxon>
        <taxon>Pseudomonadati</taxon>
        <taxon>Bacteroidota</taxon>
        <taxon>Flavobacteriia</taxon>
        <taxon>Flavobacteriales</taxon>
        <taxon>Weeksellaceae</taxon>
        <taxon>Chryseobacterium group</taxon>
        <taxon>Chryseobacterium</taxon>
    </lineage>
</organism>
<keyword evidence="2" id="KW-1185">Reference proteome</keyword>